<comment type="caution">
    <text evidence="1">The sequence shown here is derived from an EMBL/GenBank/DDBJ whole genome shotgun (WGS) entry which is preliminary data.</text>
</comment>
<dbReference type="EMBL" id="BPLR01012901">
    <property type="protein sequence ID" value="GIY57388.1"/>
    <property type="molecule type" value="Genomic_DNA"/>
</dbReference>
<evidence type="ECO:0000313" key="1">
    <source>
        <dbReference type="EMBL" id="GIY57388.1"/>
    </source>
</evidence>
<accession>A0AAV4UI08</accession>
<dbReference type="AlphaFoldDB" id="A0AAV4UI08"/>
<sequence length="93" mass="10847">MANVFQGRKIIIQIHRIADFHFKLIKNQLQISCQVLKKETLQALQLFALFISNLGHSFVGNMKTLRRKADANECKNHLPSTHSQERYWEGNCH</sequence>
<proteinExistence type="predicted"/>
<protein>
    <submittedName>
        <fullName evidence="1">Uncharacterized protein</fullName>
    </submittedName>
</protein>
<reference evidence="1 2" key="1">
    <citation type="submission" date="2021-06" db="EMBL/GenBank/DDBJ databases">
        <title>Caerostris extrusa draft genome.</title>
        <authorList>
            <person name="Kono N."/>
            <person name="Arakawa K."/>
        </authorList>
    </citation>
    <scope>NUCLEOTIDE SEQUENCE [LARGE SCALE GENOMIC DNA]</scope>
</reference>
<gene>
    <name evidence="1" type="ORF">CEXT_596961</name>
</gene>
<keyword evidence="2" id="KW-1185">Reference proteome</keyword>
<dbReference type="Proteomes" id="UP001054945">
    <property type="component" value="Unassembled WGS sequence"/>
</dbReference>
<organism evidence="1 2">
    <name type="scientific">Caerostris extrusa</name>
    <name type="common">Bark spider</name>
    <name type="synonym">Caerostris bankana</name>
    <dbReference type="NCBI Taxonomy" id="172846"/>
    <lineage>
        <taxon>Eukaryota</taxon>
        <taxon>Metazoa</taxon>
        <taxon>Ecdysozoa</taxon>
        <taxon>Arthropoda</taxon>
        <taxon>Chelicerata</taxon>
        <taxon>Arachnida</taxon>
        <taxon>Araneae</taxon>
        <taxon>Araneomorphae</taxon>
        <taxon>Entelegynae</taxon>
        <taxon>Araneoidea</taxon>
        <taxon>Araneidae</taxon>
        <taxon>Caerostris</taxon>
    </lineage>
</organism>
<evidence type="ECO:0000313" key="2">
    <source>
        <dbReference type="Proteomes" id="UP001054945"/>
    </source>
</evidence>
<name>A0AAV4UI08_CAEEX</name>